<dbReference type="EMBL" id="JASPKZ010009361">
    <property type="protein sequence ID" value="KAJ9577412.1"/>
    <property type="molecule type" value="Genomic_DNA"/>
</dbReference>
<reference evidence="2" key="1">
    <citation type="journal article" date="2023" name="IScience">
        <title>Live-bearing cockroach genome reveals convergent evolutionary mechanisms linked to viviparity in insects and beyond.</title>
        <authorList>
            <person name="Fouks B."/>
            <person name="Harrison M.C."/>
            <person name="Mikhailova A.A."/>
            <person name="Marchal E."/>
            <person name="English S."/>
            <person name="Carruthers M."/>
            <person name="Jennings E.C."/>
            <person name="Chiamaka E.L."/>
            <person name="Frigard R.A."/>
            <person name="Pippel M."/>
            <person name="Attardo G.M."/>
            <person name="Benoit J.B."/>
            <person name="Bornberg-Bauer E."/>
            <person name="Tobe S.S."/>
        </authorList>
    </citation>
    <scope>NUCLEOTIDE SEQUENCE</scope>
    <source>
        <strain evidence="2">Stay&amp;Tobe</strain>
    </source>
</reference>
<organism evidence="2 3">
    <name type="scientific">Diploptera punctata</name>
    <name type="common">Pacific beetle cockroach</name>
    <dbReference type="NCBI Taxonomy" id="6984"/>
    <lineage>
        <taxon>Eukaryota</taxon>
        <taxon>Metazoa</taxon>
        <taxon>Ecdysozoa</taxon>
        <taxon>Arthropoda</taxon>
        <taxon>Hexapoda</taxon>
        <taxon>Insecta</taxon>
        <taxon>Pterygota</taxon>
        <taxon>Neoptera</taxon>
        <taxon>Polyneoptera</taxon>
        <taxon>Dictyoptera</taxon>
        <taxon>Blattodea</taxon>
        <taxon>Blaberoidea</taxon>
        <taxon>Blaberidae</taxon>
        <taxon>Diplopterinae</taxon>
        <taxon>Diploptera</taxon>
    </lineage>
</organism>
<evidence type="ECO:0000313" key="2">
    <source>
        <dbReference type="EMBL" id="KAJ9577412.1"/>
    </source>
</evidence>
<gene>
    <name evidence="2" type="ORF">L9F63_006035</name>
</gene>
<reference evidence="2" key="2">
    <citation type="submission" date="2023-05" db="EMBL/GenBank/DDBJ databases">
        <authorList>
            <person name="Fouks B."/>
        </authorList>
    </citation>
    <scope>NUCLEOTIDE SEQUENCE</scope>
    <source>
        <strain evidence="2">Stay&amp;Tobe</strain>
        <tissue evidence="2">Testes</tissue>
    </source>
</reference>
<dbReference type="Proteomes" id="UP001233999">
    <property type="component" value="Unassembled WGS sequence"/>
</dbReference>
<feature type="non-terminal residue" evidence="2">
    <location>
        <position position="1"/>
    </location>
</feature>
<sequence>SNMFSFFLIFFSSLPSIHKLGLAKRWGRFKTSGNLEDTNRVSVPADAAGKSGTIR</sequence>
<accession>A0AAD7ZC20</accession>
<name>A0AAD7ZC20_DIPPU</name>
<feature type="chain" id="PRO_5041925148" evidence="1">
    <location>
        <begin position="24"/>
        <end position="55"/>
    </location>
</feature>
<evidence type="ECO:0000313" key="3">
    <source>
        <dbReference type="Proteomes" id="UP001233999"/>
    </source>
</evidence>
<evidence type="ECO:0000256" key="1">
    <source>
        <dbReference type="SAM" id="SignalP"/>
    </source>
</evidence>
<dbReference type="AlphaFoldDB" id="A0AAD7ZC20"/>
<protein>
    <submittedName>
        <fullName evidence="2">Uncharacterized protein</fullName>
    </submittedName>
</protein>
<feature type="signal peptide" evidence="1">
    <location>
        <begin position="1"/>
        <end position="23"/>
    </location>
</feature>
<feature type="non-terminal residue" evidence="2">
    <location>
        <position position="55"/>
    </location>
</feature>
<comment type="caution">
    <text evidence="2">The sequence shown here is derived from an EMBL/GenBank/DDBJ whole genome shotgun (WGS) entry which is preliminary data.</text>
</comment>
<keyword evidence="1" id="KW-0732">Signal</keyword>
<keyword evidence="3" id="KW-1185">Reference proteome</keyword>
<proteinExistence type="predicted"/>